<name>X0UIU1_9ZZZZ</name>
<dbReference type="AlphaFoldDB" id="X0UIU1"/>
<proteinExistence type="predicted"/>
<dbReference type="PANTHER" id="PTHR46825">
    <property type="entry name" value="D-ALANYL-D-ALANINE-CARBOXYPEPTIDASE/ENDOPEPTIDASE AMPH"/>
    <property type="match status" value="1"/>
</dbReference>
<feature type="non-terminal residue" evidence="2">
    <location>
        <position position="217"/>
    </location>
</feature>
<feature type="domain" description="Beta-lactamase-related" evidence="1">
    <location>
        <begin position="3"/>
        <end position="156"/>
    </location>
</feature>
<reference evidence="2" key="1">
    <citation type="journal article" date="2014" name="Front. Microbiol.">
        <title>High frequency of phylogenetically diverse reductive dehalogenase-homologous genes in deep subseafloor sedimentary metagenomes.</title>
        <authorList>
            <person name="Kawai M."/>
            <person name="Futagami T."/>
            <person name="Toyoda A."/>
            <person name="Takaki Y."/>
            <person name="Nishi S."/>
            <person name="Hori S."/>
            <person name="Arai W."/>
            <person name="Tsubouchi T."/>
            <person name="Morono Y."/>
            <person name="Uchiyama I."/>
            <person name="Ito T."/>
            <person name="Fujiyama A."/>
            <person name="Inagaki F."/>
            <person name="Takami H."/>
        </authorList>
    </citation>
    <scope>NUCLEOTIDE SEQUENCE</scope>
    <source>
        <strain evidence="2">Expedition CK06-06</strain>
    </source>
</reference>
<dbReference type="Pfam" id="PF00144">
    <property type="entry name" value="Beta-lactamase"/>
    <property type="match status" value="1"/>
</dbReference>
<evidence type="ECO:0000259" key="1">
    <source>
        <dbReference type="Pfam" id="PF00144"/>
    </source>
</evidence>
<comment type="caution">
    <text evidence="2">The sequence shown here is derived from an EMBL/GenBank/DDBJ whole genome shotgun (WGS) entry which is preliminary data.</text>
</comment>
<protein>
    <recommendedName>
        <fullName evidence="1">Beta-lactamase-related domain-containing protein</fullName>
    </recommendedName>
</protein>
<evidence type="ECO:0000313" key="2">
    <source>
        <dbReference type="EMBL" id="GAF99216.1"/>
    </source>
</evidence>
<dbReference type="InterPro" id="IPR012338">
    <property type="entry name" value="Beta-lactam/transpept-like"/>
</dbReference>
<dbReference type="InterPro" id="IPR001466">
    <property type="entry name" value="Beta-lactam-related"/>
</dbReference>
<dbReference type="InterPro" id="IPR050491">
    <property type="entry name" value="AmpC-like"/>
</dbReference>
<dbReference type="EMBL" id="BARS01012446">
    <property type="protein sequence ID" value="GAF99216.1"/>
    <property type="molecule type" value="Genomic_DNA"/>
</dbReference>
<gene>
    <name evidence="2" type="ORF">S01H1_22161</name>
</gene>
<accession>X0UIU1</accession>
<feature type="non-terminal residue" evidence="2">
    <location>
        <position position="1"/>
    </location>
</feature>
<sequence>SQESYRHYVQTHLLDPAGMTKTYTVADEWRLANKALGYRRNNGQIERAPTIADSVGWAAGFLVSTIDDVQKWNAALEHGRIVTPENYALMGTSVRTADGGDSGYGFGLFVDSVNDQPRIGHTGGTLGFTTADEYFPKQNLHVIAFTNLRTDPRPGETIANALFDDLFPEIAAAGAKPASGENGDATAKAKALFAEFQSGAESSPLLGAKLDAKMKAG</sequence>
<dbReference type="SUPFAM" id="SSF56601">
    <property type="entry name" value="beta-lactamase/transpeptidase-like"/>
    <property type="match status" value="1"/>
</dbReference>
<dbReference type="Gene3D" id="3.40.710.10">
    <property type="entry name" value="DD-peptidase/beta-lactamase superfamily"/>
    <property type="match status" value="1"/>
</dbReference>
<organism evidence="2">
    <name type="scientific">marine sediment metagenome</name>
    <dbReference type="NCBI Taxonomy" id="412755"/>
    <lineage>
        <taxon>unclassified sequences</taxon>
        <taxon>metagenomes</taxon>
        <taxon>ecological metagenomes</taxon>
    </lineage>
</organism>
<dbReference type="PANTHER" id="PTHR46825:SF9">
    <property type="entry name" value="BETA-LACTAMASE-RELATED DOMAIN-CONTAINING PROTEIN"/>
    <property type="match status" value="1"/>
</dbReference>